<keyword evidence="5" id="KW-0411">Iron-sulfur</keyword>
<dbReference type="InterPro" id="IPR012675">
    <property type="entry name" value="Beta-grasp_dom_sf"/>
</dbReference>
<dbReference type="GO" id="GO:0051537">
    <property type="term" value="F:2 iron, 2 sulfur cluster binding"/>
    <property type="evidence" value="ECO:0007669"/>
    <property type="project" value="UniProtKB-KW"/>
</dbReference>
<organism evidence="8 9">
    <name type="scientific">Halanaerobium kushneri</name>
    <dbReference type="NCBI Taxonomy" id="56779"/>
    <lineage>
        <taxon>Bacteria</taxon>
        <taxon>Bacillati</taxon>
        <taxon>Bacillota</taxon>
        <taxon>Clostridia</taxon>
        <taxon>Halanaerobiales</taxon>
        <taxon>Halanaerobiaceae</taxon>
        <taxon>Halanaerobium</taxon>
    </lineage>
</organism>
<dbReference type="PROSITE" id="PS51085">
    <property type="entry name" value="2FE2S_FER_2"/>
    <property type="match status" value="1"/>
</dbReference>
<dbReference type="STRING" id="56779.SAMN05421834_12335"/>
<dbReference type="InterPro" id="IPR051452">
    <property type="entry name" value="Diverse_Oxidoreductases"/>
</dbReference>
<name>A0A1N7AHZ3_9FIRM</name>
<evidence type="ECO:0000313" key="8">
    <source>
        <dbReference type="EMBL" id="SIR38702.1"/>
    </source>
</evidence>
<dbReference type="InterPro" id="IPR002888">
    <property type="entry name" value="2Fe-2S-bd"/>
</dbReference>
<proteinExistence type="predicted"/>
<dbReference type="RefSeq" id="WP_076545798.1">
    <property type="nucleotide sequence ID" value="NZ_FTNC01000023.1"/>
</dbReference>
<accession>A0A1N7AHZ3</accession>
<keyword evidence="1" id="KW-0001">2Fe-2S</keyword>
<dbReference type="OrthoDB" id="9796880at2"/>
<evidence type="ECO:0000256" key="3">
    <source>
        <dbReference type="ARBA" id="ARBA00023002"/>
    </source>
</evidence>
<dbReference type="FunFam" id="1.10.150.120:FF:000003">
    <property type="entry name" value="Carbon monoxide dehydrogenase, small subunit"/>
    <property type="match status" value="1"/>
</dbReference>
<dbReference type="Pfam" id="PF00111">
    <property type="entry name" value="Fer2"/>
    <property type="match status" value="1"/>
</dbReference>
<dbReference type="FunFam" id="3.10.20.30:FF:000020">
    <property type="entry name" value="Xanthine dehydrogenase iron-sulfur subunit"/>
    <property type="match status" value="1"/>
</dbReference>
<dbReference type="AlphaFoldDB" id="A0A1N7AHZ3"/>
<dbReference type="InterPro" id="IPR001041">
    <property type="entry name" value="2Fe-2S_ferredoxin-type"/>
</dbReference>
<comment type="pathway">
    <text evidence="6">Alkaloid degradation; nicotine degradation.</text>
</comment>
<evidence type="ECO:0000259" key="7">
    <source>
        <dbReference type="PROSITE" id="PS51085"/>
    </source>
</evidence>
<dbReference type="GO" id="GO:0016491">
    <property type="term" value="F:oxidoreductase activity"/>
    <property type="evidence" value="ECO:0007669"/>
    <property type="project" value="UniProtKB-KW"/>
</dbReference>
<protein>
    <submittedName>
        <fullName evidence="8">Purine hydroxylase delta subunit apoprotein</fullName>
    </submittedName>
</protein>
<keyword evidence="3" id="KW-0560">Oxidoreductase</keyword>
<dbReference type="SUPFAM" id="SSF47741">
    <property type="entry name" value="CO dehydrogenase ISP C-domain like"/>
    <property type="match status" value="1"/>
</dbReference>
<keyword evidence="9" id="KW-1185">Reference proteome</keyword>
<dbReference type="InterPro" id="IPR006058">
    <property type="entry name" value="2Fe2S_fd_BS"/>
</dbReference>
<dbReference type="PANTHER" id="PTHR44379">
    <property type="entry name" value="OXIDOREDUCTASE WITH IRON-SULFUR SUBUNIT"/>
    <property type="match status" value="1"/>
</dbReference>
<evidence type="ECO:0000313" key="9">
    <source>
        <dbReference type="Proteomes" id="UP000185669"/>
    </source>
</evidence>
<dbReference type="PROSITE" id="PS00197">
    <property type="entry name" value="2FE2S_FER_1"/>
    <property type="match status" value="1"/>
</dbReference>
<dbReference type="PANTHER" id="PTHR44379:SF5">
    <property type="entry name" value="OXIDOREDUCTASE WITH IRON-SULFUR SUBUNIT"/>
    <property type="match status" value="1"/>
</dbReference>
<evidence type="ECO:0000256" key="1">
    <source>
        <dbReference type="ARBA" id="ARBA00022714"/>
    </source>
</evidence>
<feature type="domain" description="2Fe-2S ferredoxin-type" evidence="7">
    <location>
        <begin position="1"/>
        <end position="77"/>
    </location>
</feature>
<dbReference type="Gene3D" id="1.10.150.120">
    <property type="entry name" value="[2Fe-2S]-binding domain"/>
    <property type="match status" value="1"/>
</dbReference>
<sequence length="161" mass="17145">MQITLTVNGEQRELEVTPYTRLLDLLREDLGLTGVKEGCGKGECGACTVIMNGELTASCLVPAPQADQAEIITVEGLGTRDNLHPIQESFVEAGAVQCGYCIPGMVLAGKRLLDENPKPTEKEVRYGLSGNICRCTGYAKIIDAVMLAADKLAVEGSDSND</sequence>
<dbReference type="Pfam" id="PF01799">
    <property type="entry name" value="Fer2_2"/>
    <property type="match status" value="1"/>
</dbReference>
<dbReference type="InterPro" id="IPR036884">
    <property type="entry name" value="2Fe-2S-bd_dom_sf"/>
</dbReference>
<keyword evidence="4" id="KW-0408">Iron</keyword>
<dbReference type="GO" id="GO:0046872">
    <property type="term" value="F:metal ion binding"/>
    <property type="evidence" value="ECO:0007669"/>
    <property type="project" value="UniProtKB-KW"/>
</dbReference>
<reference evidence="9" key="1">
    <citation type="submission" date="2017-01" db="EMBL/GenBank/DDBJ databases">
        <authorList>
            <person name="Varghese N."/>
            <person name="Submissions S."/>
        </authorList>
    </citation>
    <scope>NUCLEOTIDE SEQUENCE [LARGE SCALE GENOMIC DNA]</scope>
    <source>
        <strain evidence="9">ATCC 700103</strain>
    </source>
</reference>
<dbReference type="SUPFAM" id="SSF54292">
    <property type="entry name" value="2Fe-2S ferredoxin-like"/>
    <property type="match status" value="1"/>
</dbReference>
<dbReference type="Gene3D" id="3.10.20.30">
    <property type="match status" value="1"/>
</dbReference>
<evidence type="ECO:0000256" key="4">
    <source>
        <dbReference type="ARBA" id="ARBA00023004"/>
    </source>
</evidence>
<dbReference type="InterPro" id="IPR036010">
    <property type="entry name" value="2Fe-2S_ferredoxin-like_sf"/>
</dbReference>
<keyword evidence="2" id="KW-0479">Metal-binding</keyword>
<dbReference type="Proteomes" id="UP000185669">
    <property type="component" value="Unassembled WGS sequence"/>
</dbReference>
<evidence type="ECO:0000256" key="5">
    <source>
        <dbReference type="ARBA" id="ARBA00023014"/>
    </source>
</evidence>
<evidence type="ECO:0000256" key="2">
    <source>
        <dbReference type="ARBA" id="ARBA00022723"/>
    </source>
</evidence>
<gene>
    <name evidence="8" type="ORF">SAMN05421834_12335</name>
</gene>
<dbReference type="EMBL" id="FTNC01000023">
    <property type="protein sequence ID" value="SIR38702.1"/>
    <property type="molecule type" value="Genomic_DNA"/>
</dbReference>
<evidence type="ECO:0000256" key="6">
    <source>
        <dbReference type="ARBA" id="ARBA00060707"/>
    </source>
</evidence>